<keyword evidence="4" id="KW-1185">Reference proteome</keyword>
<reference evidence="3 4" key="1">
    <citation type="journal article" date="2012" name="PLoS Pathog.">
        <title>Comparative pathogenomics reveals horizontally acquired novel virulence genes in fungi infecting cereal hosts.</title>
        <authorList>
            <person name="Gardiner D.M."/>
            <person name="McDonald M.C."/>
            <person name="Covarelli L."/>
            <person name="Solomon P.S."/>
            <person name="Rusu A.G."/>
            <person name="Marshall M."/>
            <person name="Kazan K."/>
            <person name="Chakraborty S."/>
            <person name="McDonald B.A."/>
            <person name="Manners J.M."/>
        </authorList>
    </citation>
    <scope>NUCLEOTIDE SEQUENCE [LARGE SCALE GENOMIC DNA]</scope>
    <source>
        <strain evidence="3 4">CS3096</strain>
    </source>
</reference>
<proteinExistence type="predicted"/>
<dbReference type="Proteomes" id="UP000007978">
    <property type="component" value="Chromosome 1"/>
</dbReference>
<evidence type="ECO:0000313" key="4">
    <source>
        <dbReference type="Proteomes" id="UP000007978"/>
    </source>
</evidence>
<dbReference type="OrthoDB" id="5153901at2759"/>
<keyword evidence="1" id="KW-0472">Membrane</keyword>
<feature type="chain" id="PRO_5003866846" evidence="2">
    <location>
        <begin position="17"/>
        <end position="449"/>
    </location>
</feature>
<dbReference type="HOGENOM" id="CLU_609792_0_0_1"/>
<keyword evidence="1" id="KW-1133">Transmembrane helix</keyword>
<sequence length="449" mass="50731">MVFLWSMFVTTWLTQAAYEFADQAPGEMPVRRASPDGSATGFEGAFEGRSIVRRFADSKNRSKFLPFFFEVCIVGSAFSMAQGLITSAILPVETSKMKLKLLSLRGARVGMERVGHTATTIATSLLKSTQVADPVRVRDLIINRIEYEARQKILQRRVFKCLALLTAYPVCILHEGIDNKRYADVDSRCEEAALRLTRMHPITQYDGLPQPSSQPRLVSQFTLESNINSEKTHFFETFSLEMEMEFRTSNSKNKPPSLTAQQAITKIRMILENLIDEDQLDAFRSPIVRENIDVMAISGRECLVYSYKDAVPIAFLRVFKGIASVMLFAVPFFIDIEWKDMVLLKRLCLCLLIGCVGAAGLTILSEVDCMWKAFDKGMNSYAWSLGIAREIDKLLEEPEDSVLHHRYGGEPNTSIRKHRYNIGYDEVCPFGQMDSPTPEISSMDCNSKE</sequence>
<organism evidence="3 4">
    <name type="scientific">Fusarium pseudograminearum (strain CS3096)</name>
    <name type="common">Wheat and barley crown-rot fungus</name>
    <dbReference type="NCBI Taxonomy" id="1028729"/>
    <lineage>
        <taxon>Eukaryota</taxon>
        <taxon>Fungi</taxon>
        <taxon>Dikarya</taxon>
        <taxon>Ascomycota</taxon>
        <taxon>Pezizomycotina</taxon>
        <taxon>Sordariomycetes</taxon>
        <taxon>Hypocreomycetidae</taxon>
        <taxon>Hypocreales</taxon>
        <taxon>Nectriaceae</taxon>
        <taxon>Fusarium</taxon>
    </lineage>
</organism>
<keyword evidence="2" id="KW-0732">Signal</keyword>
<keyword evidence="1" id="KW-0812">Transmembrane</keyword>
<dbReference type="EMBL" id="AFNW01000106">
    <property type="protein sequence ID" value="EKJ74697.1"/>
    <property type="molecule type" value="Genomic_DNA"/>
</dbReference>
<evidence type="ECO:0000256" key="1">
    <source>
        <dbReference type="SAM" id="Phobius"/>
    </source>
</evidence>
<gene>
    <name evidence="3" type="ORF">FPSE_05165</name>
</gene>
<feature type="transmembrane region" description="Helical" evidence="1">
    <location>
        <begin position="314"/>
        <end position="334"/>
    </location>
</feature>
<evidence type="ECO:0000313" key="3">
    <source>
        <dbReference type="EMBL" id="EKJ74697.1"/>
    </source>
</evidence>
<dbReference type="GeneID" id="20363783"/>
<feature type="signal peptide" evidence="2">
    <location>
        <begin position="1"/>
        <end position="16"/>
    </location>
</feature>
<name>K3VJ61_FUSPC</name>
<comment type="caution">
    <text evidence="3">The sequence shown here is derived from an EMBL/GenBank/DDBJ whole genome shotgun (WGS) entry which is preliminary data.</text>
</comment>
<accession>K3VJ61</accession>
<protein>
    <submittedName>
        <fullName evidence="3">Uncharacterized protein</fullName>
    </submittedName>
</protein>
<dbReference type="eggNOG" id="ENOG502RG8V">
    <property type="taxonomic scope" value="Eukaryota"/>
</dbReference>
<dbReference type="RefSeq" id="XP_009256558.1">
    <property type="nucleotide sequence ID" value="XM_009258283.1"/>
</dbReference>
<dbReference type="AlphaFoldDB" id="K3VJ61"/>
<dbReference type="KEGG" id="fpu:FPSE_05165"/>
<feature type="transmembrane region" description="Helical" evidence="1">
    <location>
        <begin position="346"/>
        <end position="364"/>
    </location>
</feature>
<evidence type="ECO:0000256" key="2">
    <source>
        <dbReference type="SAM" id="SignalP"/>
    </source>
</evidence>